<evidence type="ECO:0000256" key="4">
    <source>
        <dbReference type="ARBA" id="ARBA00022824"/>
    </source>
</evidence>
<evidence type="ECO:0000256" key="2">
    <source>
        <dbReference type="ARBA" id="ARBA00007141"/>
    </source>
</evidence>
<evidence type="ECO:0000256" key="1">
    <source>
        <dbReference type="ARBA" id="ARBA00004586"/>
    </source>
</evidence>
<evidence type="ECO:0000256" key="3">
    <source>
        <dbReference type="ARBA" id="ARBA00022692"/>
    </source>
</evidence>
<protein>
    <recommendedName>
        <fullName evidence="11">ERG2/sigma1 receptor-like protein</fullName>
    </recommendedName>
</protein>
<comment type="subcellular location">
    <subcellularLocation>
        <location evidence="1">Endoplasmic reticulum membrane</location>
    </subcellularLocation>
</comment>
<keyword evidence="10" id="KW-1185">Reference proteome</keyword>
<evidence type="ECO:0000256" key="7">
    <source>
        <dbReference type="SAM" id="MobiDB-lite"/>
    </source>
</evidence>
<comment type="similarity">
    <text evidence="2">Belongs to the ERG2 family.</text>
</comment>
<dbReference type="Proteomes" id="UP001428341">
    <property type="component" value="Unassembled WGS sequence"/>
</dbReference>
<evidence type="ECO:0000256" key="5">
    <source>
        <dbReference type="ARBA" id="ARBA00022989"/>
    </source>
</evidence>
<dbReference type="InterPro" id="IPR006716">
    <property type="entry name" value="ERG2_sigma1_rcpt-like"/>
</dbReference>
<dbReference type="PANTHER" id="PTHR10868">
    <property type="entry name" value="SIGMA 1-TYPE OPIOID RECEPTOR-RELATED"/>
    <property type="match status" value="1"/>
</dbReference>
<evidence type="ECO:0000313" key="9">
    <source>
        <dbReference type="EMBL" id="KAK9182625.1"/>
    </source>
</evidence>
<keyword evidence="4" id="KW-0256">Endoplasmic reticulum</keyword>
<evidence type="ECO:0000256" key="8">
    <source>
        <dbReference type="SAM" id="Phobius"/>
    </source>
</evidence>
<keyword evidence="6 8" id="KW-0472">Membrane</keyword>
<comment type="caution">
    <text evidence="9">The sequence shown here is derived from an EMBL/GenBank/DDBJ whole genome shotgun (WGS) entry which is preliminary data.</text>
</comment>
<dbReference type="Pfam" id="PF04622">
    <property type="entry name" value="ERG2_Sigma1R"/>
    <property type="match status" value="1"/>
</dbReference>
<feature type="compositionally biased region" description="Low complexity" evidence="7">
    <location>
        <begin position="1"/>
        <end position="18"/>
    </location>
</feature>
<accession>A0AAP0LWT5</accession>
<dbReference type="PANTHER" id="PTHR10868:SF1">
    <property type="entry name" value="SIGMA NON-OPIOID INTRACELLULAR RECEPTOR 1"/>
    <property type="match status" value="1"/>
</dbReference>
<feature type="region of interest" description="Disordered" evidence="7">
    <location>
        <begin position="1"/>
        <end position="20"/>
    </location>
</feature>
<dbReference type="GO" id="GO:0005789">
    <property type="term" value="C:endoplasmic reticulum membrane"/>
    <property type="evidence" value="ECO:0007669"/>
    <property type="project" value="UniProtKB-SubCell"/>
</dbReference>
<proteinExistence type="inferred from homology"/>
<evidence type="ECO:0000313" key="10">
    <source>
        <dbReference type="Proteomes" id="UP001428341"/>
    </source>
</evidence>
<dbReference type="AlphaFoldDB" id="A0AAP0LWT5"/>
<dbReference type="EMBL" id="JBCGBO010000024">
    <property type="protein sequence ID" value="KAK9182625.1"/>
    <property type="molecule type" value="Genomic_DNA"/>
</dbReference>
<reference evidence="9 10" key="1">
    <citation type="submission" date="2024-05" db="EMBL/GenBank/DDBJ databases">
        <title>Haplotype-resolved chromosome-level genome assembly of Huyou (Citrus changshanensis).</title>
        <authorList>
            <person name="Miao C."/>
            <person name="Chen W."/>
            <person name="Wu Y."/>
            <person name="Wang L."/>
            <person name="Zhao S."/>
            <person name="Grierson D."/>
            <person name="Xu C."/>
            <person name="Chen K."/>
        </authorList>
    </citation>
    <scope>NUCLEOTIDE SEQUENCE [LARGE SCALE GENOMIC DNA]</scope>
    <source>
        <strain evidence="9">01-14</strain>
        <tissue evidence="9">Leaf</tissue>
    </source>
</reference>
<sequence length="361" mass="40478">MKSLTPSSSVKSSATITTMDENQSEARDSCYYPGCKKDANCNCEICIASINATLDLMPFSVQKSSLTKLSASRGPNNVRSTPISFEASVVSTPRSSSCKIMESPVLKSTARVNVKVNLKEMEKKETHKGFGFLVVFSKLVLVFSLFFAVEFGVSWTISGALKPDLSSDIVRNLGERSYFVLDLNGRVRFLQNELRGLVAHGKIFNCSCTDSKWEINQDGLLNSRCVLYKSAMEEVSIWGWPLQTAGLLTTGFSSRLFTILSGRVTEWSNGKAGYSIRKANTSWVHKKWGASVMQLDPNTWILEYRRNSILENTRLFSTALDFLKHRMSGAVSRVKEELWLFSNFQSQYRAFMAKEHIQIPT</sequence>
<keyword evidence="5 8" id="KW-1133">Transmembrane helix</keyword>
<name>A0AAP0LWT5_9ROSI</name>
<gene>
    <name evidence="9" type="ORF">WN944_025770</name>
</gene>
<feature type="transmembrane region" description="Helical" evidence="8">
    <location>
        <begin position="129"/>
        <end position="149"/>
    </location>
</feature>
<evidence type="ECO:0008006" key="11">
    <source>
        <dbReference type="Google" id="ProtNLM"/>
    </source>
</evidence>
<organism evidence="9 10">
    <name type="scientific">Citrus x changshan-huyou</name>
    <dbReference type="NCBI Taxonomy" id="2935761"/>
    <lineage>
        <taxon>Eukaryota</taxon>
        <taxon>Viridiplantae</taxon>
        <taxon>Streptophyta</taxon>
        <taxon>Embryophyta</taxon>
        <taxon>Tracheophyta</taxon>
        <taxon>Spermatophyta</taxon>
        <taxon>Magnoliopsida</taxon>
        <taxon>eudicotyledons</taxon>
        <taxon>Gunneridae</taxon>
        <taxon>Pentapetalae</taxon>
        <taxon>rosids</taxon>
        <taxon>malvids</taxon>
        <taxon>Sapindales</taxon>
        <taxon>Rutaceae</taxon>
        <taxon>Aurantioideae</taxon>
        <taxon>Citrus</taxon>
    </lineage>
</organism>
<keyword evidence="3 8" id="KW-0812">Transmembrane</keyword>
<evidence type="ECO:0000256" key="6">
    <source>
        <dbReference type="ARBA" id="ARBA00023136"/>
    </source>
</evidence>